<dbReference type="OrthoDB" id="2357153at2"/>
<dbReference type="RefSeq" id="WP_135501154.1">
    <property type="nucleotide sequence ID" value="NZ_JACHHE010000006.1"/>
</dbReference>
<accession>A0A7W8CUV5</accession>
<evidence type="ECO:0000313" key="2">
    <source>
        <dbReference type="EMBL" id="MBB5180948.1"/>
    </source>
</evidence>
<comment type="caution">
    <text evidence="2">The sequence shown here is derived from an EMBL/GenBank/DDBJ whole genome shotgun (WGS) entry which is preliminary data.</text>
</comment>
<protein>
    <submittedName>
        <fullName evidence="2">Uncharacterized protein</fullName>
    </submittedName>
</protein>
<proteinExistence type="predicted"/>
<name>A0A7W8CUV5_9BACL</name>
<feature type="chain" id="PRO_5030832603" evidence="1">
    <location>
        <begin position="30"/>
        <end position="117"/>
    </location>
</feature>
<dbReference type="AlphaFoldDB" id="A0A7W8CUV5"/>
<reference evidence="2 3" key="1">
    <citation type="submission" date="2020-08" db="EMBL/GenBank/DDBJ databases">
        <title>Genomic Encyclopedia of Type Strains, Phase IV (KMG-IV): sequencing the most valuable type-strain genomes for metagenomic binning, comparative biology and taxonomic classification.</title>
        <authorList>
            <person name="Goeker M."/>
        </authorList>
    </citation>
    <scope>NUCLEOTIDE SEQUENCE [LARGE SCALE GENOMIC DNA]</scope>
    <source>
        <strain evidence="2 3">DSM 15895</strain>
    </source>
</reference>
<dbReference type="PROSITE" id="PS51257">
    <property type="entry name" value="PROKAR_LIPOPROTEIN"/>
    <property type="match status" value="1"/>
</dbReference>
<gene>
    <name evidence="2" type="ORF">HNQ44_002393</name>
</gene>
<keyword evidence="3" id="KW-1185">Reference proteome</keyword>
<evidence type="ECO:0000313" key="3">
    <source>
        <dbReference type="Proteomes" id="UP000525923"/>
    </source>
</evidence>
<dbReference type="EMBL" id="JACHHE010000006">
    <property type="protein sequence ID" value="MBB5180948.1"/>
    <property type="molecule type" value="Genomic_DNA"/>
</dbReference>
<organism evidence="2 3">
    <name type="scientific">Planococcus koreensis</name>
    <dbReference type="NCBI Taxonomy" id="112331"/>
    <lineage>
        <taxon>Bacteria</taxon>
        <taxon>Bacillati</taxon>
        <taxon>Bacillota</taxon>
        <taxon>Bacilli</taxon>
        <taxon>Bacillales</taxon>
        <taxon>Caryophanaceae</taxon>
        <taxon>Planococcus</taxon>
    </lineage>
</organism>
<feature type="signal peptide" evidence="1">
    <location>
        <begin position="1"/>
        <end position="29"/>
    </location>
</feature>
<keyword evidence="1" id="KW-0732">Signal</keyword>
<evidence type="ECO:0000256" key="1">
    <source>
        <dbReference type="SAM" id="SignalP"/>
    </source>
</evidence>
<sequence>MKRKRLAALISFFCIVFVLSACSFGNSQASWAYSFVVWDGFIYQISDEYVQEVDQEIGEVTVYSDREGTYSGNFSNEYEKGTAYYSITGISTDEAIAVKEEDGKYRKAIREGKYNSN</sequence>
<dbReference type="Proteomes" id="UP000525923">
    <property type="component" value="Unassembled WGS sequence"/>
</dbReference>